<dbReference type="Pfam" id="PF00335">
    <property type="entry name" value="Tetraspanin"/>
    <property type="match status" value="1"/>
</dbReference>
<proteinExistence type="inferred from homology"/>
<sequence>MAFKFHNFYFSLVSVISFILSIPILVSGIWLIIRSTQTKCELLYLEVPLISCGLILLIVSALGIVSAQLRQEWLVIVYWIVMGVAVWVLFGFTVWGLVISGHGGGEVVKGSGFKEYKLDMYHHWFKRRINVENKWNCIRKCLRERNVCDSLSEQENLSPKQFYLQHLSSIQSGCCKPPTQCGLVYRSPTHYDRPVSFKSSNPDCTSWNNTDLCFNCNACKAGVLENMRMDWKIVGKISIVCVIFLILIWFGISVFICGVVLGN</sequence>
<comment type="subcellular location">
    <subcellularLocation>
        <location evidence="1">Membrane</location>
        <topology evidence="1">Multi-pass membrane protein</topology>
    </subcellularLocation>
</comment>
<evidence type="ECO:0000313" key="8">
    <source>
        <dbReference type="Proteomes" id="UP001177140"/>
    </source>
</evidence>
<feature type="transmembrane region" description="Helical" evidence="6">
    <location>
        <begin position="12"/>
        <end position="33"/>
    </location>
</feature>
<dbReference type="GO" id="GO:0009734">
    <property type="term" value="P:auxin-activated signaling pathway"/>
    <property type="evidence" value="ECO:0007669"/>
    <property type="project" value="InterPro"/>
</dbReference>
<dbReference type="EMBL" id="JAJJMA010216602">
    <property type="protein sequence ID" value="MCL7040797.1"/>
    <property type="molecule type" value="Genomic_DNA"/>
</dbReference>
<keyword evidence="3 6" id="KW-0812">Transmembrane</keyword>
<evidence type="ECO:0000256" key="6">
    <source>
        <dbReference type="SAM" id="Phobius"/>
    </source>
</evidence>
<feature type="transmembrane region" description="Helical" evidence="6">
    <location>
        <begin position="76"/>
        <end position="99"/>
    </location>
</feature>
<comment type="similarity">
    <text evidence="2">Belongs to the tetraspanin (TM4SF) family.</text>
</comment>
<name>A0AA42AT00_PAPNU</name>
<dbReference type="PANTHER" id="PTHR32191">
    <property type="entry name" value="TETRASPANIN-8-RELATED"/>
    <property type="match status" value="1"/>
</dbReference>
<feature type="transmembrane region" description="Helical" evidence="6">
    <location>
        <begin position="237"/>
        <end position="261"/>
    </location>
</feature>
<dbReference type="InterPro" id="IPR018499">
    <property type="entry name" value="Tetraspanin/Peripherin"/>
</dbReference>
<reference evidence="7" key="1">
    <citation type="submission" date="2022-03" db="EMBL/GenBank/DDBJ databases">
        <title>A functionally conserved STORR gene fusion in Papaver species that diverged 16.8 million years ago.</title>
        <authorList>
            <person name="Catania T."/>
        </authorList>
    </citation>
    <scope>NUCLEOTIDE SEQUENCE</scope>
    <source>
        <strain evidence="7">S-191538</strain>
    </source>
</reference>
<dbReference type="InterPro" id="IPR044991">
    <property type="entry name" value="TET_plant"/>
</dbReference>
<organism evidence="7 8">
    <name type="scientific">Papaver nudicaule</name>
    <name type="common">Iceland poppy</name>
    <dbReference type="NCBI Taxonomy" id="74823"/>
    <lineage>
        <taxon>Eukaryota</taxon>
        <taxon>Viridiplantae</taxon>
        <taxon>Streptophyta</taxon>
        <taxon>Embryophyta</taxon>
        <taxon>Tracheophyta</taxon>
        <taxon>Spermatophyta</taxon>
        <taxon>Magnoliopsida</taxon>
        <taxon>Ranunculales</taxon>
        <taxon>Papaveraceae</taxon>
        <taxon>Papaveroideae</taxon>
        <taxon>Papaver</taxon>
    </lineage>
</organism>
<accession>A0AA42AT00</accession>
<evidence type="ECO:0000256" key="1">
    <source>
        <dbReference type="ARBA" id="ARBA00004141"/>
    </source>
</evidence>
<evidence type="ECO:0000256" key="3">
    <source>
        <dbReference type="ARBA" id="ARBA00022692"/>
    </source>
</evidence>
<dbReference type="GO" id="GO:0016020">
    <property type="term" value="C:membrane"/>
    <property type="evidence" value="ECO:0007669"/>
    <property type="project" value="UniProtKB-SubCell"/>
</dbReference>
<keyword evidence="5 6" id="KW-0472">Membrane</keyword>
<evidence type="ECO:0000256" key="2">
    <source>
        <dbReference type="ARBA" id="ARBA00006840"/>
    </source>
</evidence>
<protein>
    <recommendedName>
        <fullName evidence="9">Tetraspanin-8</fullName>
    </recommendedName>
</protein>
<keyword evidence="4 6" id="KW-1133">Transmembrane helix</keyword>
<gene>
    <name evidence="7" type="ORF">MKW94_024418</name>
</gene>
<evidence type="ECO:0000313" key="7">
    <source>
        <dbReference type="EMBL" id="MCL7040797.1"/>
    </source>
</evidence>
<feature type="transmembrane region" description="Helical" evidence="6">
    <location>
        <begin position="42"/>
        <end position="64"/>
    </location>
</feature>
<evidence type="ECO:0008006" key="9">
    <source>
        <dbReference type="Google" id="ProtNLM"/>
    </source>
</evidence>
<keyword evidence="8" id="KW-1185">Reference proteome</keyword>
<dbReference type="AlphaFoldDB" id="A0AA42AT00"/>
<evidence type="ECO:0000256" key="4">
    <source>
        <dbReference type="ARBA" id="ARBA00022989"/>
    </source>
</evidence>
<dbReference type="Proteomes" id="UP001177140">
    <property type="component" value="Unassembled WGS sequence"/>
</dbReference>
<evidence type="ECO:0000256" key="5">
    <source>
        <dbReference type="ARBA" id="ARBA00023136"/>
    </source>
</evidence>
<comment type="caution">
    <text evidence="7">The sequence shown here is derived from an EMBL/GenBank/DDBJ whole genome shotgun (WGS) entry which is preliminary data.</text>
</comment>